<name>A0A0D3B6X0_BRAOL</name>
<proteinExistence type="predicted"/>
<keyword evidence="1" id="KW-1133">Transmembrane helix</keyword>
<keyword evidence="3" id="KW-1185">Reference proteome</keyword>
<accession>A0A0D3B6X0</accession>
<dbReference type="HOGENOM" id="CLU_3017018_0_0_1"/>
<dbReference type="OMA" id="YLIYMAH"/>
<protein>
    <submittedName>
        <fullName evidence="2">Uncharacterized protein</fullName>
    </submittedName>
</protein>
<sequence>MGSKYISYGPLYLIYMAHHLQYVYLFSSQMARLIGYHLSRERQRSTKEVDIIMFSN</sequence>
<feature type="transmembrane region" description="Helical" evidence="1">
    <location>
        <begin position="12"/>
        <end position="34"/>
    </location>
</feature>
<dbReference type="Proteomes" id="UP000032141">
    <property type="component" value="Chromosome C3"/>
</dbReference>
<evidence type="ECO:0000313" key="2">
    <source>
        <dbReference type="EnsemblPlants" id="Bo3g038940.1"/>
    </source>
</evidence>
<reference evidence="2 3" key="1">
    <citation type="journal article" date="2014" name="Genome Biol.">
        <title>Transcriptome and methylome profiling reveals relics of genome dominance in the mesopolyploid Brassica oleracea.</title>
        <authorList>
            <person name="Parkin I.A."/>
            <person name="Koh C."/>
            <person name="Tang H."/>
            <person name="Robinson S.J."/>
            <person name="Kagale S."/>
            <person name="Clarke W.E."/>
            <person name="Town C.D."/>
            <person name="Nixon J."/>
            <person name="Krishnakumar V."/>
            <person name="Bidwell S.L."/>
            <person name="Denoeud F."/>
            <person name="Belcram H."/>
            <person name="Links M.G."/>
            <person name="Just J."/>
            <person name="Clarke C."/>
            <person name="Bender T."/>
            <person name="Huebert T."/>
            <person name="Mason A.S."/>
            <person name="Pires J.C."/>
            <person name="Barker G."/>
            <person name="Moore J."/>
            <person name="Walley P.G."/>
            <person name="Manoli S."/>
            <person name="Batley J."/>
            <person name="Edwards D."/>
            <person name="Nelson M.N."/>
            <person name="Wang X."/>
            <person name="Paterson A.H."/>
            <person name="King G."/>
            <person name="Bancroft I."/>
            <person name="Chalhoub B."/>
            <person name="Sharpe A.G."/>
        </authorList>
    </citation>
    <scope>NUCLEOTIDE SEQUENCE</scope>
    <source>
        <strain evidence="2 3">cv. TO1000</strain>
    </source>
</reference>
<evidence type="ECO:0000313" key="3">
    <source>
        <dbReference type="Proteomes" id="UP000032141"/>
    </source>
</evidence>
<evidence type="ECO:0000256" key="1">
    <source>
        <dbReference type="SAM" id="Phobius"/>
    </source>
</evidence>
<keyword evidence="1" id="KW-0472">Membrane</keyword>
<dbReference type="AlphaFoldDB" id="A0A0D3B6X0"/>
<reference evidence="2" key="2">
    <citation type="submission" date="2015-03" db="UniProtKB">
        <authorList>
            <consortium name="EnsemblPlants"/>
        </authorList>
    </citation>
    <scope>IDENTIFICATION</scope>
</reference>
<dbReference type="Gramene" id="Bo3g038940.1">
    <property type="protein sequence ID" value="Bo3g038940.1"/>
    <property type="gene ID" value="Bo3g038940"/>
</dbReference>
<organism evidence="2 3">
    <name type="scientific">Brassica oleracea var. oleracea</name>
    <dbReference type="NCBI Taxonomy" id="109376"/>
    <lineage>
        <taxon>Eukaryota</taxon>
        <taxon>Viridiplantae</taxon>
        <taxon>Streptophyta</taxon>
        <taxon>Embryophyta</taxon>
        <taxon>Tracheophyta</taxon>
        <taxon>Spermatophyta</taxon>
        <taxon>Magnoliopsida</taxon>
        <taxon>eudicotyledons</taxon>
        <taxon>Gunneridae</taxon>
        <taxon>Pentapetalae</taxon>
        <taxon>rosids</taxon>
        <taxon>malvids</taxon>
        <taxon>Brassicales</taxon>
        <taxon>Brassicaceae</taxon>
        <taxon>Brassiceae</taxon>
        <taxon>Brassica</taxon>
    </lineage>
</organism>
<keyword evidence="1" id="KW-0812">Transmembrane</keyword>
<dbReference type="EnsemblPlants" id="Bo3g038940.1">
    <property type="protein sequence ID" value="Bo3g038940.1"/>
    <property type="gene ID" value="Bo3g038940"/>
</dbReference>